<sequence>MGPDLKLTEKSEATSKVVSTNTRKGSEAQNQENKGMQGNGDIEIDFAECMNSGDSVMIDVECQDATECSSSFDDTVSGDENGLLVNDEVESPLCEPKLSGSLFDGRNGLFQMGTRRLTDHWRRFIHPLVWRCKWLEVKLHEFKSQALKYERELAEYDQNKQFEFEKDTFEGFDATSQAFHSKIQRKEVMKRKKRKRVEDTAEVASYMSHHNIFSYYERKKSVASTASALDDDWGDLDNKAVNGCDDIGCNDGWPFQSSDGDNLTEQILQKIEVLHSRIHILKKRMDKVVNESPQKFLSINKLSSVVPSGVLNNSGNHRYAENGDRNSLQCTTSQHASECDMWDHFMPESAVSNHGEVAPFPDMIRSMSQRLLEISSENIEGEILIPNQAAKEELRDFGSAIIQQAEKPHTSMEKLKTISLIHSPGDNSPVNTTLQPNAHSPFSKSKQTDNKRTRGEQKSSLGMWSRRSSG</sequence>
<feature type="compositionally biased region" description="Basic and acidic residues" evidence="1">
    <location>
        <begin position="1"/>
        <end position="13"/>
    </location>
</feature>
<protein>
    <submittedName>
        <fullName evidence="3 4">Uncharacterized protein LOC111277751</fullName>
    </submittedName>
</protein>
<dbReference type="AlphaFoldDB" id="A0A6P5WUS6"/>
<feature type="compositionally biased region" description="Basic and acidic residues" evidence="1">
    <location>
        <begin position="446"/>
        <end position="457"/>
    </location>
</feature>
<dbReference type="Proteomes" id="UP000515121">
    <property type="component" value="Unplaced"/>
</dbReference>
<dbReference type="KEGG" id="dzi:111277751"/>
<dbReference type="RefSeq" id="XP_022719900.1">
    <property type="nucleotide sequence ID" value="XM_022864165.1"/>
</dbReference>
<feature type="region of interest" description="Disordered" evidence="1">
    <location>
        <begin position="421"/>
        <end position="470"/>
    </location>
</feature>
<dbReference type="CDD" id="cd11650">
    <property type="entry name" value="AT4G37440_like"/>
    <property type="match status" value="1"/>
</dbReference>
<proteinExistence type="predicted"/>
<feature type="region of interest" description="Disordered" evidence="1">
    <location>
        <begin position="1"/>
        <end position="38"/>
    </location>
</feature>
<feature type="compositionally biased region" description="Polar residues" evidence="1">
    <location>
        <begin position="425"/>
        <end position="445"/>
    </location>
</feature>
<feature type="compositionally biased region" description="Polar residues" evidence="1">
    <location>
        <begin position="458"/>
        <end position="470"/>
    </location>
</feature>
<evidence type="ECO:0000256" key="1">
    <source>
        <dbReference type="SAM" id="MobiDB-lite"/>
    </source>
</evidence>
<dbReference type="PANTHER" id="PTHR34057">
    <property type="entry name" value="ELONGATION FACTOR"/>
    <property type="match status" value="1"/>
</dbReference>
<evidence type="ECO:0000313" key="4">
    <source>
        <dbReference type="RefSeq" id="XP_022719900.1"/>
    </source>
</evidence>
<name>A0A6P5WUS6_DURZI</name>
<dbReference type="GeneID" id="111277751"/>
<keyword evidence="2" id="KW-1185">Reference proteome</keyword>
<accession>A0A6P5WUS6</accession>
<reference evidence="3 4" key="1">
    <citation type="submission" date="2025-04" db="UniProtKB">
        <authorList>
            <consortium name="RefSeq"/>
        </authorList>
    </citation>
    <scope>IDENTIFICATION</scope>
    <source>
        <tissue evidence="3 4">Fruit stalk</tissue>
    </source>
</reference>
<dbReference type="PANTHER" id="PTHR34057:SF10">
    <property type="entry name" value="TRANSPOSASE, PTTA_EN_SPM, PLANT"/>
    <property type="match status" value="1"/>
</dbReference>
<dbReference type="InterPro" id="IPR038745">
    <property type="entry name" value="AT4G37440-like"/>
</dbReference>
<feature type="compositionally biased region" description="Polar residues" evidence="1">
    <location>
        <begin position="14"/>
        <end position="36"/>
    </location>
</feature>
<organism evidence="2 4">
    <name type="scientific">Durio zibethinus</name>
    <name type="common">Durian</name>
    <dbReference type="NCBI Taxonomy" id="66656"/>
    <lineage>
        <taxon>Eukaryota</taxon>
        <taxon>Viridiplantae</taxon>
        <taxon>Streptophyta</taxon>
        <taxon>Embryophyta</taxon>
        <taxon>Tracheophyta</taxon>
        <taxon>Spermatophyta</taxon>
        <taxon>Magnoliopsida</taxon>
        <taxon>eudicotyledons</taxon>
        <taxon>Gunneridae</taxon>
        <taxon>Pentapetalae</taxon>
        <taxon>rosids</taxon>
        <taxon>malvids</taxon>
        <taxon>Malvales</taxon>
        <taxon>Malvaceae</taxon>
        <taxon>Helicteroideae</taxon>
        <taxon>Durio</taxon>
    </lineage>
</organism>
<dbReference type="RefSeq" id="XP_022719899.1">
    <property type="nucleotide sequence ID" value="XM_022864164.1"/>
</dbReference>
<gene>
    <name evidence="3 4" type="primary">LOC111277751</name>
</gene>
<evidence type="ECO:0000313" key="2">
    <source>
        <dbReference type="Proteomes" id="UP000515121"/>
    </source>
</evidence>
<evidence type="ECO:0000313" key="3">
    <source>
        <dbReference type="RefSeq" id="XP_022719899.1"/>
    </source>
</evidence>
<dbReference type="OrthoDB" id="21648at2759"/>